<dbReference type="KEGG" id="sbd:ATN00_05460"/>
<reference evidence="2 3" key="1">
    <citation type="submission" date="2015-11" db="EMBL/GenBank/DDBJ databases">
        <title>A Two-component Flavoprotein Monooxygenase System MeaXY Responsible for para-Hydroxylation of 2-Methyl-6-ethylaniline and 2,6-Diethylaniline in Sphingobium baderi DE-13.</title>
        <authorList>
            <person name="Cheng M."/>
            <person name="Meng Q."/>
            <person name="Yang Y."/>
            <person name="Chu C."/>
            <person name="Yan X."/>
            <person name="He J."/>
            <person name="Li S."/>
        </authorList>
    </citation>
    <scope>NUCLEOTIDE SEQUENCE [LARGE SCALE GENOMIC DNA]</scope>
    <source>
        <strain evidence="2 3">DE-13</strain>
    </source>
</reference>
<sequence>MERLCGKDLDPADVLPPCTGQSDPDKAWMFFQQLCQQLWMPIAILTMQAVNISAIYPLIVGTRADDAHGLPRL</sequence>
<keyword evidence="1" id="KW-1133">Transmembrane helix</keyword>
<dbReference type="EMBL" id="CP013264">
    <property type="protein sequence ID" value="ALR19839.1"/>
    <property type="molecule type" value="Genomic_DNA"/>
</dbReference>
<dbReference type="AlphaFoldDB" id="A0A0S3EWL7"/>
<keyword evidence="1" id="KW-0812">Transmembrane</keyword>
<feature type="transmembrane region" description="Helical" evidence="1">
    <location>
        <begin position="38"/>
        <end position="59"/>
    </location>
</feature>
<dbReference type="Proteomes" id="UP000056968">
    <property type="component" value="Chromosome"/>
</dbReference>
<evidence type="ECO:0000256" key="1">
    <source>
        <dbReference type="SAM" id="Phobius"/>
    </source>
</evidence>
<name>A0A0S3EWL7_9SPHN</name>
<evidence type="ECO:0000313" key="2">
    <source>
        <dbReference type="EMBL" id="ALR19839.1"/>
    </source>
</evidence>
<accession>A0A0S3EWL7</accession>
<gene>
    <name evidence="2" type="ORF">ATN00_05460</name>
</gene>
<organism evidence="2 3">
    <name type="scientific">Sphingobium baderi</name>
    <dbReference type="NCBI Taxonomy" id="1332080"/>
    <lineage>
        <taxon>Bacteria</taxon>
        <taxon>Pseudomonadati</taxon>
        <taxon>Pseudomonadota</taxon>
        <taxon>Alphaproteobacteria</taxon>
        <taxon>Sphingomonadales</taxon>
        <taxon>Sphingomonadaceae</taxon>
        <taxon>Sphingobium</taxon>
    </lineage>
</organism>
<evidence type="ECO:0000313" key="3">
    <source>
        <dbReference type="Proteomes" id="UP000056968"/>
    </source>
</evidence>
<keyword evidence="3" id="KW-1185">Reference proteome</keyword>
<dbReference type="RefSeq" id="WP_062063036.1">
    <property type="nucleotide sequence ID" value="NZ_CP013264.1"/>
</dbReference>
<proteinExistence type="predicted"/>
<protein>
    <submittedName>
        <fullName evidence="2">Uncharacterized protein</fullName>
    </submittedName>
</protein>
<keyword evidence="1" id="KW-0472">Membrane</keyword>